<dbReference type="InterPro" id="IPR050400">
    <property type="entry name" value="Bact_Cytoskel_RodZ"/>
</dbReference>
<feature type="region of interest" description="Disordered" evidence="1">
    <location>
        <begin position="1"/>
        <end position="31"/>
    </location>
</feature>
<dbReference type="Gene3D" id="1.10.260.40">
    <property type="entry name" value="lambda repressor-like DNA-binding domains"/>
    <property type="match status" value="1"/>
</dbReference>
<keyword evidence="5" id="KW-1185">Reference proteome</keyword>
<proteinExistence type="predicted"/>
<evidence type="ECO:0000313" key="5">
    <source>
        <dbReference type="Proteomes" id="UP001596101"/>
    </source>
</evidence>
<evidence type="ECO:0000256" key="2">
    <source>
        <dbReference type="SAM" id="Phobius"/>
    </source>
</evidence>
<name>A0ABW0MPF7_9BURK</name>
<dbReference type="Proteomes" id="UP001596101">
    <property type="component" value="Unassembled WGS sequence"/>
</dbReference>
<evidence type="ECO:0000259" key="3">
    <source>
        <dbReference type="SMART" id="SM00530"/>
    </source>
</evidence>
<accession>A0ABW0MPF7</accession>
<keyword evidence="2" id="KW-0812">Transmembrane</keyword>
<evidence type="ECO:0000256" key="1">
    <source>
        <dbReference type="SAM" id="MobiDB-lite"/>
    </source>
</evidence>
<dbReference type="SUPFAM" id="SSF47413">
    <property type="entry name" value="lambda repressor-like DNA-binding domains"/>
    <property type="match status" value="1"/>
</dbReference>
<organism evidence="4 5">
    <name type="scientific">Massilia suwonensis</name>
    <dbReference type="NCBI Taxonomy" id="648895"/>
    <lineage>
        <taxon>Bacteria</taxon>
        <taxon>Pseudomonadati</taxon>
        <taxon>Pseudomonadota</taxon>
        <taxon>Betaproteobacteria</taxon>
        <taxon>Burkholderiales</taxon>
        <taxon>Oxalobacteraceae</taxon>
        <taxon>Telluria group</taxon>
        <taxon>Massilia</taxon>
    </lineage>
</organism>
<comment type="caution">
    <text evidence="4">The sequence shown here is derived from an EMBL/GenBank/DDBJ whole genome shotgun (WGS) entry which is preliminary data.</text>
</comment>
<dbReference type="PANTHER" id="PTHR34475:SF1">
    <property type="entry name" value="CYTOSKELETON PROTEIN RODZ"/>
    <property type="match status" value="1"/>
</dbReference>
<protein>
    <submittedName>
        <fullName evidence="4">Helix-turn-helix domain-containing protein</fullName>
    </submittedName>
</protein>
<keyword evidence="2" id="KW-0472">Membrane</keyword>
<dbReference type="PANTHER" id="PTHR34475">
    <property type="match status" value="1"/>
</dbReference>
<dbReference type="InterPro" id="IPR010982">
    <property type="entry name" value="Lambda_DNA-bd_dom_sf"/>
</dbReference>
<sequence length="341" mass="33942">MTSERTEQSAPSNQHHSHPGATLSTQRESMGWTVEQVAEQLKLAPRQVVAIEAGDYAALPSPAVTRGFVRAYAKILRLDPAPLVAMIPMDNPVPVETGAVRSNRPTSFSHSRYPTHGKRSSLPLAWIASVVVVAACAGAAWHFGLVSLPGSQAPGNEAVLAGPAETTTATAPAADTVHNPTVPLISVPAPADANATGAAPAAGVTGATATPPAPAAVTPPAATTTPGAVAGTPAAVTTAPATPATATPAPAAATPAAAPAAEGANTLVLTVREDSWIEVKPQGGRALISRLVKAGSTETVEVPGTATLVVGNPSGVSATLRGAAVALPAVPGKTISRVTLK</sequence>
<reference evidence="5" key="1">
    <citation type="journal article" date="2019" name="Int. J. Syst. Evol. Microbiol.">
        <title>The Global Catalogue of Microorganisms (GCM) 10K type strain sequencing project: providing services to taxonomists for standard genome sequencing and annotation.</title>
        <authorList>
            <consortium name="The Broad Institute Genomics Platform"/>
            <consortium name="The Broad Institute Genome Sequencing Center for Infectious Disease"/>
            <person name="Wu L."/>
            <person name="Ma J."/>
        </authorList>
    </citation>
    <scope>NUCLEOTIDE SEQUENCE [LARGE SCALE GENOMIC DNA]</scope>
    <source>
        <strain evidence="5">CCUG 43111</strain>
    </source>
</reference>
<feature type="transmembrane region" description="Helical" evidence="2">
    <location>
        <begin position="122"/>
        <end position="143"/>
    </location>
</feature>
<keyword evidence="2" id="KW-1133">Transmembrane helix</keyword>
<dbReference type="CDD" id="cd00093">
    <property type="entry name" value="HTH_XRE"/>
    <property type="match status" value="1"/>
</dbReference>
<dbReference type="SMART" id="SM00530">
    <property type="entry name" value="HTH_XRE"/>
    <property type="match status" value="1"/>
</dbReference>
<feature type="region of interest" description="Disordered" evidence="1">
    <location>
        <begin position="195"/>
        <end position="225"/>
    </location>
</feature>
<dbReference type="Pfam" id="PF13464">
    <property type="entry name" value="RodZ_C"/>
    <property type="match status" value="1"/>
</dbReference>
<dbReference type="RefSeq" id="WP_379756932.1">
    <property type="nucleotide sequence ID" value="NZ_JBHSMR010000013.1"/>
</dbReference>
<gene>
    <name evidence="4" type="ORF">ACFPQ5_14695</name>
</gene>
<dbReference type="Pfam" id="PF13413">
    <property type="entry name" value="HTH_25"/>
    <property type="match status" value="1"/>
</dbReference>
<dbReference type="EMBL" id="JBHSMR010000013">
    <property type="protein sequence ID" value="MFC5479441.1"/>
    <property type="molecule type" value="Genomic_DNA"/>
</dbReference>
<dbReference type="InterPro" id="IPR001387">
    <property type="entry name" value="Cro/C1-type_HTH"/>
</dbReference>
<dbReference type="InterPro" id="IPR025194">
    <property type="entry name" value="RodZ-like_C"/>
</dbReference>
<evidence type="ECO:0000313" key="4">
    <source>
        <dbReference type="EMBL" id="MFC5479441.1"/>
    </source>
</evidence>
<feature type="domain" description="HTH cro/C1-type" evidence="3">
    <location>
        <begin position="22"/>
        <end position="83"/>
    </location>
</feature>